<dbReference type="GO" id="GO:0030170">
    <property type="term" value="F:pyridoxal phosphate binding"/>
    <property type="evidence" value="ECO:0007669"/>
    <property type="project" value="InterPro"/>
</dbReference>
<evidence type="ECO:0000256" key="5">
    <source>
        <dbReference type="ARBA" id="ARBA00023163"/>
    </source>
</evidence>
<dbReference type="PANTHER" id="PTHR46577:SF1">
    <property type="entry name" value="HTH-TYPE TRANSCRIPTIONAL REGULATORY PROTEIN GABR"/>
    <property type="match status" value="1"/>
</dbReference>
<dbReference type="AlphaFoldDB" id="A0A075JW91"/>
<reference evidence="7 8" key="1">
    <citation type="submission" date="2014-07" db="EMBL/GenBank/DDBJ databases">
        <title>Complete Genome Sequence of Dyella japonica Strain A8 Isolated from Malaysian Tropical Soil.</title>
        <authorList>
            <person name="Hui R.K.H."/>
            <person name="Chen J.-W."/>
            <person name="Chan K.-G."/>
            <person name="Leung F.C.C."/>
        </authorList>
    </citation>
    <scope>NUCLEOTIDE SEQUENCE [LARGE SCALE GENOMIC DNA]</scope>
    <source>
        <strain evidence="7 8">A8</strain>
    </source>
</reference>
<dbReference type="Gene3D" id="3.40.640.10">
    <property type="entry name" value="Type I PLP-dependent aspartate aminotransferase-like (Major domain)"/>
    <property type="match status" value="1"/>
</dbReference>
<dbReference type="PROSITE" id="PS50949">
    <property type="entry name" value="HTH_GNTR"/>
    <property type="match status" value="1"/>
</dbReference>
<keyword evidence="8" id="KW-1185">Reference proteome</keyword>
<name>A0A075JW91_9GAMM</name>
<dbReference type="InterPro" id="IPR000524">
    <property type="entry name" value="Tscrpt_reg_HTH_GntR"/>
</dbReference>
<keyword evidence="4" id="KW-0238">DNA-binding</keyword>
<evidence type="ECO:0000256" key="2">
    <source>
        <dbReference type="ARBA" id="ARBA00022898"/>
    </source>
</evidence>
<evidence type="ECO:0000256" key="4">
    <source>
        <dbReference type="ARBA" id="ARBA00023125"/>
    </source>
</evidence>
<dbReference type="InterPro" id="IPR015421">
    <property type="entry name" value="PyrdxlP-dep_Trfase_major"/>
</dbReference>
<dbReference type="GO" id="GO:0003700">
    <property type="term" value="F:DNA-binding transcription factor activity"/>
    <property type="evidence" value="ECO:0007669"/>
    <property type="project" value="InterPro"/>
</dbReference>
<dbReference type="InterPro" id="IPR051446">
    <property type="entry name" value="HTH_trans_reg/aminotransferase"/>
</dbReference>
<dbReference type="GO" id="GO:0003677">
    <property type="term" value="F:DNA binding"/>
    <property type="evidence" value="ECO:0007669"/>
    <property type="project" value="UniProtKB-KW"/>
</dbReference>
<dbReference type="OrthoDB" id="9808770at2"/>
<dbReference type="InterPro" id="IPR036388">
    <property type="entry name" value="WH-like_DNA-bd_sf"/>
</dbReference>
<organism evidence="7 8">
    <name type="scientific">Dyella japonica A8</name>
    <dbReference type="NCBI Taxonomy" id="1217721"/>
    <lineage>
        <taxon>Bacteria</taxon>
        <taxon>Pseudomonadati</taxon>
        <taxon>Pseudomonadota</taxon>
        <taxon>Gammaproteobacteria</taxon>
        <taxon>Lysobacterales</taxon>
        <taxon>Rhodanobacteraceae</taxon>
        <taxon>Dyella</taxon>
    </lineage>
</organism>
<gene>
    <name evidence="7" type="ORF">HY57_00300</name>
</gene>
<keyword evidence="2" id="KW-0663">Pyridoxal phosphate</keyword>
<dbReference type="PRINTS" id="PR00035">
    <property type="entry name" value="HTHGNTR"/>
</dbReference>
<dbReference type="InterPro" id="IPR004839">
    <property type="entry name" value="Aminotransferase_I/II_large"/>
</dbReference>
<evidence type="ECO:0000259" key="6">
    <source>
        <dbReference type="PROSITE" id="PS50949"/>
    </source>
</evidence>
<sequence>MDQPLAFPLDIPVRGRLQALHGQLRAAILDGRLRTGQTLPSTRTLATSLGVSRNTVVAAYDLLLSEGYVVSRQGAGYVVAHAGPTQPSASRPGASVEPRLQPRWRDATVPAPMNALPPARYDLRVGLPDISRFPFEAWRKLSARALRTLGQAMCAYDAVEGRAALREAIAGHVSFTRAVTCSAADIMVTGGAQQAFDLLARILVTTGRTVVAVEDPGYPPLRAAFEAAGANVVPVPLDDEGLIVERIPPDARVIYVTPSHQFPSGMAMSPARRAALLDFARRQGAVIVEDDYDGEFRYGGRPLDALQTLDRDGSVFYVGTFSKSLFPALRLGYVVAPAWAMAALGSVRQLVDRHSDLVAQDTLALFIAEGHLARHVRKMRRIYAERREALLDGLSRHAGEALRPLASDAGLHIAAALRWPVAASQLVKDAAARDMRIEALGDYAVGEHQPNGLVFGLGGIPATRMDEAARLLARLLEVYRPH</sequence>
<dbReference type="SUPFAM" id="SSF53383">
    <property type="entry name" value="PLP-dependent transferases"/>
    <property type="match status" value="1"/>
</dbReference>
<dbReference type="Proteomes" id="UP000027987">
    <property type="component" value="Chromosome"/>
</dbReference>
<feature type="domain" description="HTH gntR-type" evidence="6">
    <location>
        <begin position="14"/>
        <end position="82"/>
    </location>
</feature>
<evidence type="ECO:0000256" key="1">
    <source>
        <dbReference type="ARBA" id="ARBA00005384"/>
    </source>
</evidence>
<accession>A0A075JW91</accession>
<proteinExistence type="inferred from homology"/>
<dbReference type="PATRIC" id="fig|1217721.7.peg.61"/>
<dbReference type="InterPro" id="IPR015424">
    <property type="entry name" value="PyrdxlP-dep_Trfase"/>
</dbReference>
<dbReference type="InterPro" id="IPR036390">
    <property type="entry name" value="WH_DNA-bd_sf"/>
</dbReference>
<dbReference type="Pfam" id="PF00155">
    <property type="entry name" value="Aminotran_1_2"/>
    <property type="match status" value="1"/>
</dbReference>
<dbReference type="Gene3D" id="1.10.10.10">
    <property type="entry name" value="Winged helix-like DNA-binding domain superfamily/Winged helix DNA-binding domain"/>
    <property type="match status" value="1"/>
</dbReference>
<protein>
    <submittedName>
        <fullName evidence="7">GntR family transcriptional regulator</fullName>
    </submittedName>
</protein>
<dbReference type="PANTHER" id="PTHR46577">
    <property type="entry name" value="HTH-TYPE TRANSCRIPTIONAL REGULATORY PROTEIN GABR"/>
    <property type="match status" value="1"/>
</dbReference>
<keyword evidence="5" id="KW-0804">Transcription</keyword>
<dbReference type="Pfam" id="PF00392">
    <property type="entry name" value="GntR"/>
    <property type="match status" value="1"/>
</dbReference>
<dbReference type="STRING" id="1217721.HY57_00300"/>
<evidence type="ECO:0000313" key="7">
    <source>
        <dbReference type="EMBL" id="AIF45810.1"/>
    </source>
</evidence>
<dbReference type="SMART" id="SM00345">
    <property type="entry name" value="HTH_GNTR"/>
    <property type="match status" value="1"/>
</dbReference>
<dbReference type="CDD" id="cd07377">
    <property type="entry name" value="WHTH_GntR"/>
    <property type="match status" value="1"/>
</dbReference>
<evidence type="ECO:0000313" key="8">
    <source>
        <dbReference type="Proteomes" id="UP000027987"/>
    </source>
</evidence>
<dbReference type="SUPFAM" id="SSF46785">
    <property type="entry name" value="Winged helix' DNA-binding domain"/>
    <property type="match status" value="1"/>
</dbReference>
<dbReference type="KEGG" id="dja:HY57_00300"/>
<dbReference type="HOGENOM" id="CLU_017584_0_1_6"/>
<keyword evidence="3" id="KW-0805">Transcription regulation</keyword>
<dbReference type="RefSeq" id="WP_019463986.1">
    <property type="nucleotide sequence ID" value="NZ_ALOY01000098.1"/>
</dbReference>
<dbReference type="CDD" id="cd00609">
    <property type="entry name" value="AAT_like"/>
    <property type="match status" value="1"/>
</dbReference>
<comment type="similarity">
    <text evidence="1">In the C-terminal section; belongs to the class-I pyridoxal-phosphate-dependent aminotransferase family.</text>
</comment>
<evidence type="ECO:0000256" key="3">
    <source>
        <dbReference type="ARBA" id="ARBA00023015"/>
    </source>
</evidence>
<dbReference type="EMBL" id="CP008884">
    <property type="protein sequence ID" value="AIF45810.1"/>
    <property type="molecule type" value="Genomic_DNA"/>
</dbReference>